<keyword evidence="2" id="KW-1185">Reference proteome</keyword>
<dbReference type="RefSeq" id="WP_073152581.1">
    <property type="nucleotide sequence ID" value="NZ_FQYY01000008.1"/>
</dbReference>
<dbReference type="EMBL" id="FQYY01000008">
    <property type="protein sequence ID" value="SHJ10697.1"/>
    <property type="molecule type" value="Genomic_DNA"/>
</dbReference>
<dbReference type="AlphaFoldDB" id="A0A1M6GL65"/>
<name>A0A1M6GL65_9FLAO</name>
<gene>
    <name evidence="1" type="ORF">SAMN04488096_10896</name>
</gene>
<accession>A0A1M6GL65</accession>
<protein>
    <submittedName>
        <fullName evidence="1">Uncharacterized protein</fullName>
    </submittedName>
</protein>
<evidence type="ECO:0000313" key="2">
    <source>
        <dbReference type="Proteomes" id="UP000184225"/>
    </source>
</evidence>
<reference evidence="1 2" key="1">
    <citation type="submission" date="2016-11" db="EMBL/GenBank/DDBJ databases">
        <authorList>
            <person name="Jaros S."/>
            <person name="Januszkiewicz K."/>
            <person name="Wedrychowicz H."/>
        </authorList>
    </citation>
    <scope>NUCLEOTIDE SEQUENCE [LARGE SCALE GENOMIC DNA]</scope>
    <source>
        <strain evidence="1 2">DSM 21425</strain>
    </source>
</reference>
<dbReference type="Proteomes" id="UP000184225">
    <property type="component" value="Unassembled WGS sequence"/>
</dbReference>
<evidence type="ECO:0000313" key="1">
    <source>
        <dbReference type="EMBL" id="SHJ10697.1"/>
    </source>
</evidence>
<proteinExistence type="predicted"/>
<organism evidence="1 2">
    <name type="scientific">Mesonia phycicola</name>
    <dbReference type="NCBI Taxonomy" id="579105"/>
    <lineage>
        <taxon>Bacteria</taxon>
        <taxon>Pseudomonadati</taxon>
        <taxon>Bacteroidota</taxon>
        <taxon>Flavobacteriia</taxon>
        <taxon>Flavobacteriales</taxon>
        <taxon>Flavobacteriaceae</taxon>
        <taxon>Mesonia</taxon>
    </lineage>
</organism>
<dbReference type="STRING" id="579105.SAMN04488096_10896"/>
<sequence>MKKIILLPVVTFVSVSNNKHYKKNTRYEDIEILDQSSELYELLAQNTLREGEFVFSKFNSPISFHLLNKEQKYIDTITINEEDEIADFLSAVDPSLKIGISYPIYASSFLEENTVIDINTNNELKEYVEKCTMKI</sequence>